<feature type="transmembrane region" description="Helical" evidence="1">
    <location>
        <begin position="526"/>
        <end position="553"/>
    </location>
</feature>
<protein>
    <submittedName>
        <fullName evidence="2">Hydrophobic/amphiphilic exporter-1, HAE1 family</fullName>
    </submittedName>
</protein>
<evidence type="ECO:0000313" key="2">
    <source>
        <dbReference type="EMBL" id="SHK43744.1"/>
    </source>
</evidence>
<feature type="transmembrane region" description="Helical" evidence="1">
    <location>
        <begin position="458"/>
        <end position="485"/>
    </location>
</feature>
<dbReference type="SUPFAM" id="SSF82714">
    <property type="entry name" value="Multidrug efflux transporter AcrB TolC docking domain, DN and DC subdomains"/>
    <property type="match status" value="2"/>
</dbReference>
<dbReference type="PRINTS" id="PR00702">
    <property type="entry name" value="ACRIFLAVINRP"/>
</dbReference>
<reference evidence="3" key="1">
    <citation type="submission" date="2016-11" db="EMBL/GenBank/DDBJ databases">
        <authorList>
            <person name="Varghese N."/>
            <person name="Submissions S."/>
        </authorList>
    </citation>
    <scope>NUCLEOTIDE SEQUENCE [LARGE SCALE GENOMIC DNA]</scope>
    <source>
        <strain evidence="3">UWOS</strain>
    </source>
</reference>
<dbReference type="InterPro" id="IPR001036">
    <property type="entry name" value="Acrflvin-R"/>
</dbReference>
<dbReference type="Proteomes" id="UP000184275">
    <property type="component" value="Unassembled WGS sequence"/>
</dbReference>
<feature type="transmembrane region" description="Helical" evidence="1">
    <location>
        <begin position="920"/>
        <end position="946"/>
    </location>
</feature>
<dbReference type="Gene3D" id="1.20.1640.10">
    <property type="entry name" value="Multidrug efflux transporter AcrB transmembrane domain"/>
    <property type="match status" value="2"/>
</dbReference>
<feature type="transmembrane region" description="Helical" evidence="1">
    <location>
        <begin position="12"/>
        <end position="30"/>
    </location>
</feature>
<dbReference type="Gene3D" id="3.30.2090.10">
    <property type="entry name" value="Multidrug efflux transporter AcrB TolC docking domain, DN and DC subdomains"/>
    <property type="match status" value="2"/>
</dbReference>
<gene>
    <name evidence="2" type="ORF">SAMN05720469_10650</name>
</gene>
<dbReference type="SUPFAM" id="SSF82866">
    <property type="entry name" value="Multidrug efflux transporter AcrB transmembrane domain"/>
    <property type="match status" value="2"/>
</dbReference>
<dbReference type="InterPro" id="IPR027463">
    <property type="entry name" value="AcrB_DN_DC_subdom"/>
</dbReference>
<dbReference type="PANTHER" id="PTHR32063:SF0">
    <property type="entry name" value="SWARMING MOTILITY PROTEIN SWRC"/>
    <property type="match status" value="1"/>
</dbReference>
<keyword evidence="1" id="KW-0812">Transmembrane</keyword>
<dbReference type="Gene3D" id="3.30.70.1320">
    <property type="entry name" value="Multidrug efflux transporter AcrB pore domain like"/>
    <property type="match status" value="1"/>
</dbReference>
<evidence type="ECO:0000256" key="1">
    <source>
        <dbReference type="SAM" id="Phobius"/>
    </source>
</evidence>
<dbReference type="PANTHER" id="PTHR32063">
    <property type="match status" value="1"/>
</dbReference>
<dbReference type="Pfam" id="PF00873">
    <property type="entry name" value="ACR_tran"/>
    <property type="match status" value="1"/>
</dbReference>
<dbReference type="AlphaFoldDB" id="A0A1M6SG40"/>
<feature type="transmembrane region" description="Helical" evidence="1">
    <location>
        <begin position="999"/>
        <end position="1022"/>
    </location>
</feature>
<dbReference type="GO" id="GO:0042910">
    <property type="term" value="F:xenobiotic transmembrane transporter activity"/>
    <property type="evidence" value="ECO:0007669"/>
    <property type="project" value="TreeGrafter"/>
</dbReference>
<feature type="transmembrane region" description="Helical" evidence="1">
    <location>
        <begin position="355"/>
        <end position="375"/>
    </location>
</feature>
<feature type="transmembrane region" description="Helical" evidence="1">
    <location>
        <begin position="866"/>
        <end position="885"/>
    </location>
</feature>
<feature type="transmembrane region" description="Helical" evidence="1">
    <location>
        <begin position="967"/>
        <end position="987"/>
    </location>
</feature>
<feature type="transmembrane region" description="Helical" evidence="1">
    <location>
        <begin position="892"/>
        <end position="914"/>
    </location>
</feature>
<keyword evidence="1" id="KW-1133">Transmembrane helix</keyword>
<accession>A0A1M6SG40</accession>
<dbReference type="Gene3D" id="3.30.70.1430">
    <property type="entry name" value="Multidrug efflux transporter AcrB pore domain"/>
    <property type="match status" value="2"/>
</dbReference>
<feature type="transmembrane region" description="Helical" evidence="1">
    <location>
        <begin position="329"/>
        <end position="348"/>
    </location>
</feature>
<dbReference type="Gene3D" id="3.30.70.1440">
    <property type="entry name" value="Multidrug efflux transporter AcrB pore domain"/>
    <property type="match status" value="1"/>
</dbReference>
<organism evidence="2 3">
    <name type="scientific">Fibrobacter intestinalis</name>
    <dbReference type="NCBI Taxonomy" id="28122"/>
    <lineage>
        <taxon>Bacteria</taxon>
        <taxon>Pseudomonadati</taxon>
        <taxon>Fibrobacterota</taxon>
        <taxon>Fibrobacteria</taxon>
        <taxon>Fibrobacterales</taxon>
        <taxon>Fibrobacteraceae</taxon>
        <taxon>Fibrobacter</taxon>
    </lineage>
</organism>
<evidence type="ECO:0000313" key="3">
    <source>
        <dbReference type="Proteomes" id="UP000184275"/>
    </source>
</evidence>
<dbReference type="SUPFAM" id="SSF82693">
    <property type="entry name" value="Multidrug efflux transporter AcrB pore domain, PN1, PN2, PC1 and PC2 subdomains"/>
    <property type="match status" value="3"/>
</dbReference>
<keyword evidence="3" id="KW-1185">Reference proteome</keyword>
<dbReference type="RefSeq" id="WP_073303050.1">
    <property type="nucleotide sequence ID" value="NZ_FRAW01000006.1"/>
</dbReference>
<feature type="transmembrane region" description="Helical" evidence="1">
    <location>
        <begin position="426"/>
        <end position="446"/>
    </location>
</feature>
<sequence>MIKASIYKPITMLMVILTVVVFGIYTYSMMPVNMLPDFEVPVVTATVRYTGASPEELESTVIKPIEDEVELIDGIDYVKAYGREHYAIFVIMFEMGVDVDVAATDVRDKISQASADFPDAVEEPIISKMDINASAIMNFAFTGPVSSTELRQKAEDEIKPLLTATSGVASVDLFGGTIRQIAVELRKDDMLSRNVDPATVMGILQAANLNYPAGDIRGIRKNTGSRTTGKFTSLEEIRQMDIPTSTGVIKLGDIATVKDTIEDITSYSRYNGENSIGFDIKKRSDASVVAVANNVLRKVDQINASLPDGYKLTLVYNQAEKVQESLDNVINNIMIAIVLTAVILLLFLGKFSTMFIAAVTMPISVVGAFTLMYFAGFSINLMTLMALSSAVGLLVTNSIVVLENIAMKLEQGLDPKEAAYKGTSEIMVAIMASTLTNVCVFVPIAFMKSIAGSFFRNYGLTMVFATVVSLLLTFTLTPLMAAYLFKGKKKNADGTIVEEKPSIIARAFSIFPIIIDKLRKIYLKTLSFALSIPGVIFQTFVLIALIYGTFLLVTKFMSVELMPKSDEGVIKITLEMPSGTNVETMDSITRVVESRIQGIPELARYSATVGGESGNTSVNQATMRLTLIDKKEGRIRNTDDIIDSLRGVLADIPDLYIAIKSSSATEMGGNQSGDVTFQIRGLNGDSVVKASEIATEYVKSIKGVTEVKSSYEAGKSEIAFIPNRSALADYGMAMQSASLSAYIYVSGLEVSQYTEDGEEYDIYLRLQESDRDSRQKLLDLPILTSKGYVPMTTLFDTENSQAPTQIMRQYKKRQVEISMNLLPGYTSGQIMSEVMKASKDWEGIPQDIEFSFGGNADMQNDMVQEFTVAIIMAILLTYILLVALLESFAQPFVILTTIPMGAIGVVLALVLTGFPLSMIAFMAIVMLIGVVVNNAILLLDSANANLRSGKMGRRSAIITAGKEKFQPIMLASAASVIAQMPLALAIGGDIATSTQPMGVASVGGLIISAILTMYLVPTFFWLPNAIFSKAKGKVAKFKAKRSQKA</sequence>
<feature type="transmembrane region" description="Helical" evidence="1">
    <location>
        <begin position="381"/>
        <end position="405"/>
    </location>
</feature>
<name>A0A1M6SG40_9BACT</name>
<keyword evidence="1" id="KW-0472">Membrane</keyword>
<dbReference type="EMBL" id="FRAW01000006">
    <property type="protein sequence ID" value="SHK43744.1"/>
    <property type="molecule type" value="Genomic_DNA"/>
</dbReference>
<dbReference type="GO" id="GO:0005886">
    <property type="term" value="C:plasma membrane"/>
    <property type="evidence" value="ECO:0007669"/>
    <property type="project" value="TreeGrafter"/>
</dbReference>
<proteinExistence type="predicted"/>